<dbReference type="GO" id="GO:0016757">
    <property type="term" value="F:glycosyltransferase activity"/>
    <property type="evidence" value="ECO:0007669"/>
    <property type="project" value="InterPro"/>
</dbReference>
<evidence type="ECO:0000259" key="2">
    <source>
        <dbReference type="Pfam" id="PF13439"/>
    </source>
</evidence>
<dbReference type="SUPFAM" id="SSF53756">
    <property type="entry name" value="UDP-Glycosyltransferase/glycogen phosphorylase"/>
    <property type="match status" value="1"/>
</dbReference>
<keyword evidence="4" id="KW-1185">Reference proteome</keyword>
<feature type="domain" description="Glycosyl transferase family 1" evidence="1">
    <location>
        <begin position="179"/>
        <end position="333"/>
    </location>
</feature>
<feature type="domain" description="Glycosyltransferase subfamily 4-like N-terminal" evidence="2">
    <location>
        <begin position="8"/>
        <end position="162"/>
    </location>
</feature>
<dbReference type="PANTHER" id="PTHR12526:SF630">
    <property type="entry name" value="GLYCOSYLTRANSFERASE"/>
    <property type="match status" value="1"/>
</dbReference>
<dbReference type="CDD" id="cd03811">
    <property type="entry name" value="GT4_GT28_WabH-like"/>
    <property type="match status" value="1"/>
</dbReference>
<dbReference type="EMBL" id="CP049057">
    <property type="protein sequence ID" value="QIE59080.1"/>
    <property type="molecule type" value="Genomic_DNA"/>
</dbReference>
<dbReference type="InterPro" id="IPR001296">
    <property type="entry name" value="Glyco_trans_1"/>
</dbReference>
<dbReference type="PANTHER" id="PTHR12526">
    <property type="entry name" value="GLYCOSYLTRANSFERASE"/>
    <property type="match status" value="1"/>
</dbReference>
<organism evidence="3 4">
    <name type="scientific">Rasiella rasia</name>
    <dbReference type="NCBI Taxonomy" id="2744027"/>
    <lineage>
        <taxon>Bacteria</taxon>
        <taxon>Pseudomonadati</taxon>
        <taxon>Bacteroidota</taxon>
        <taxon>Flavobacteriia</taxon>
        <taxon>Flavobacteriales</taxon>
        <taxon>Flavobacteriaceae</taxon>
        <taxon>Rasiella</taxon>
    </lineage>
</organism>
<reference evidence="3 4" key="1">
    <citation type="submission" date="2020-02" db="EMBL/GenBank/DDBJ databases">
        <title>Complete genome sequence of Flavobacteriaceae bacterium.</title>
        <authorList>
            <person name="Kim S.-J."/>
            <person name="Kim Y.-S."/>
            <person name="Kim K.-H."/>
        </authorList>
    </citation>
    <scope>NUCLEOTIDE SEQUENCE [LARGE SCALE GENOMIC DNA]</scope>
    <source>
        <strain evidence="3 4">RR4-40</strain>
    </source>
</reference>
<dbReference type="AlphaFoldDB" id="A0A6G6GKR6"/>
<protein>
    <submittedName>
        <fullName evidence="3">Glycosyltransferase</fullName>
    </submittedName>
</protein>
<evidence type="ECO:0000259" key="1">
    <source>
        <dbReference type="Pfam" id="PF00534"/>
    </source>
</evidence>
<sequence length="357" mass="40281">MSISLGKGGAERSAAMLSEMLHSHGHEVHMAILTNDIAYPYKGELLNLGLLKPKKETMRERFKRLSQLRKYLKAHAIDIVIDHRTKNNYSRELFYHKIIYKGFRKIYVVHSANKSLYFSESPKKFAGFYNRNLKTVGVSNYITETVLESLQITNGCTIHNAFNANWVHMPGDVPTTLANKEYLLSYGRIDDTVKDFTFLLNAFTASNLWQQGKHLVVLGDGPDKKVLQQFTAGLPSANHIIFLPHQSPFSVVRGAQCVTLTSRFEGFPMVLVESLSLGVPVVSLDIVSGPSEIVQDRENGLLIPKREVSLFAEALIEMMTNKELHTHCSKNAKASVAQFSMQEISKKWNQLVQDEVR</sequence>
<dbReference type="Gene3D" id="3.40.50.2000">
    <property type="entry name" value="Glycogen Phosphorylase B"/>
    <property type="match status" value="2"/>
</dbReference>
<name>A0A6G6GKR6_9FLAO</name>
<evidence type="ECO:0000313" key="4">
    <source>
        <dbReference type="Proteomes" id="UP000505306"/>
    </source>
</evidence>
<dbReference type="InterPro" id="IPR028098">
    <property type="entry name" value="Glyco_trans_4-like_N"/>
</dbReference>
<gene>
    <name evidence="3" type="ORF">G5B37_05745</name>
</gene>
<dbReference type="Pfam" id="PF13439">
    <property type="entry name" value="Glyco_transf_4"/>
    <property type="match status" value="1"/>
</dbReference>
<dbReference type="RefSeq" id="WP_164679110.1">
    <property type="nucleotide sequence ID" value="NZ_CP049057.1"/>
</dbReference>
<evidence type="ECO:0000313" key="3">
    <source>
        <dbReference type="EMBL" id="QIE59080.1"/>
    </source>
</evidence>
<dbReference type="Pfam" id="PF00534">
    <property type="entry name" value="Glycos_transf_1"/>
    <property type="match status" value="1"/>
</dbReference>
<proteinExistence type="predicted"/>
<dbReference type="KEGG" id="mgel:G5B37_05745"/>
<accession>A0A6G6GKR6</accession>
<keyword evidence="3" id="KW-0808">Transferase</keyword>
<dbReference type="Proteomes" id="UP000505306">
    <property type="component" value="Chromosome"/>
</dbReference>